<dbReference type="PROSITE" id="PS51273">
    <property type="entry name" value="GATASE_TYPE_1"/>
    <property type="match status" value="1"/>
</dbReference>
<protein>
    <recommendedName>
        <fullName evidence="3">carbamoyl-phosphate synthase (glutamine-hydrolyzing)</fullName>
        <ecNumber evidence="3">6.3.5.5</ecNumber>
    </recommendedName>
    <alternativeName>
        <fullName evidence="5">Arginine-specific carbamoyl phosphate synthetase, glutamine chain</fullName>
    </alternativeName>
</protein>
<dbReference type="GO" id="GO:0006541">
    <property type="term" value="P:glutamine metabolic process"/>
    <property type="evidence" value="ECO:0007669"/>
    <property type="project" value="InterPro"/>
</dbReference>
<dbReference type="SUPFAM" id="SSF52021">
    <property type="entry name" value="Carbamoyl phosphate synthetase, small subunit N-terminal domain"/>
    <property type="match status" value="1"/>
</dbReference>
<dbReference type="InterPro" id="IPR006274">
    <property type="entry name" value="CarbamoylP_synth_ssu"/>
</dbReference>
<keyword evidence="8" id="KW-0436">Ligase</keyword>
<evidence type="ECO:0000259" key="7">
    <source>
        <dbReference type="SMART" id="SM01097"/>
    </source>
</evidence>
<comment type="similarity">
    <text evidence="2">Belongs to the CarA family.</text>
</comment>
<dbReference type="EMBL" id="JACRSR010000002">
    <property type="protein sequence ID" value="MBC8531406.1"/>
    <property type="molecule type" value="Genomic_DNA"/>
</dbReference>
<evidence type="ECO:0000256" key="4">
    <source>
        <dbReference type="ARBA" id="ARBA00022962"/>
    </source>
</evidence>
<dbReference type="InterPro" id="IPR017926">
    <property type="entry name" value="GATASE"/>
</dbReference>
<dbReference type="GO" id="GO:0004088">
    <property type="term" value="F:carbamoyl-phosphate synthase (glutamine-hydrolyzing) activity"/>
    <property type="evidence" value="ECO:0007669"/>
    <property type="project" value="UniProtKB-EC"/>
</dbReference>
<evidence type="ECO:0000256" key="5">
    <source>
        <dbReference type="ARBA" id="ARBA00044340"/>
    </source>
</evidence>
<comment type="catalytic activity">
    <reaction evidence="6">
        <text>hydrogencarbonate + L-glutamine + 2 ATP + H2O = carbamoyl phosphate + L-glutamate + 2 ADP + phosphate + 2 H(+)</text>
        <dbReference type="Rhea" id="RHEA:18633"/>
        <dbReference type="ChEBI" id="CHEBI:15377"/>
        <dbReference type="ChEBI" id="CHEBI:15378"/>
        <dbReference type="ChEBI" id="CHEBI:17544"/>
        <dbReference type="ChEBI" id="CHEBI:29985"/>
        <dbReference type="ChEBI" id="CHEBI:30616"/>
        <dbReference type="ChEBI" id="CHEBI:43474"/>
        <dbReference type="ChEBI" id="CHEBI:58228"/>
        <dbReference type="ChEBI" id="CHEBI:58359"/>
        <dbReference type="ChEBI" id="CHEBI:456216"/>
        <dbReference type="EC" id="6.3.5.5"/>
    </reaction>
</comment>
<dbReference type="EC" id="6.3.5.5" evidence="3"/>
<dbReference type="GO" id="GO:0006207">
    <property type="term" value="P:'de novo' pyrimidine nucleobase biosynthetic process"/>
    <property type="evidence" value="ECO:0007669"/>
    <property type="project" value="InterPro"/>
</dbReference>
<dbReference type="InterPro" id="IPR036480">
    <property type="entry name" value="CarbP_synth_ssu_N_sf"/>
</dbReference>
<comment type="caution">
    <text evidence="8">The sequence shown here is derived from an EMBL/GenBank/DDBJ whole genome shotgun (WGS) entry which is preliminary data.</text>
</comment>
<dbReference type="InterPro" id="IPR029062">
    <property type="entry name" value="Class_I_gatase-like"/>
</dbReference>
<keyword evidence="9" id="KW-1185">Reference proteome</keyword>
<evidence type="ECO:0000313" key="8">
    <source>
        <dbReference type="EMBL" id="MBC8531406.1"/>
    </source>
</evidence>
<dbReference type="Gene3D" id="3.50.30.20">
    <property type="entry name" value="Carbamoyl-phosphate synthase small subunit, N-terminal domain"/>
    <property type="match status" value="1"/>
</dbReference>
<dbReference type="PRINTS" id="PR00097">
    <property type="entry name" value="ANTSNTHASEII"/>
</dbReference>
<dbReference type="PANTHER" id="PTHR43418:SF7">
    <property type="entry name" value="CARBAMOYL-PHOSPHATE SYNTHASE SMALL CHAIN"/>
    <property type="match status" value="1"/>
</dbReference>
<proteinExistence type="inferred from homology"/>
<dbReference type="PRINTS" id="PR00096">
    <property type="entry name" value="GATASE"/>
</dbReference>
<feature type="domain" description="Carbamoyl-phosphate synthase small subunit N-terminal" evidence="7">
    <location>
        <begin position="4"/>
        <end position="135"/>
    </location>
</feature>
<organism evidence="8 9">
    <name type="scientific">Gehongia tenuis</name>
    <dbReference type="NCBI Taxonomy" id="2763655"/>
    <lineage>
        <taxon>Bacteria</taxon>
        <taxon>Bacillati</taxon>
        <taxon>Bacillota</taxon>
        <taxon>Clostridia</taxon>
        <taxon>Christensenellales</taxon>
        <taxon>Christensenellaceae</taxon>
        <taxon>Gehongia</taxon>
    </lineage>
</organism>
<dbReference type="Pfam" id="PF00988">
    <property type="entry name" value="CPSase_sm_chain"/>
    <property type="match status" value="1"/>
</dbReference>
<dbReference type="SMART" id="SM01097">
    <property type="entry name" value="CPSase_sm_chain"/>
    <property type="match status" value="1"/>
</dbReference>
<sequence>MAKKQAALMLEDGTLFRGESMGLEQEVFGEVVFNTAMVGYQEILTDPACHGEIVVMTYPLMGNTGFSPDRDESDGMWAKGLVVKELCDYPSHWNNSVMDTDEYLSKRGVSGIQGLDTRAVALHIREYGSMIGVLSTVLDKDVLFKHLERYKRRQGDLVRDVTPKPYRLEGHGKKVAVVDLGAKRSMIKALHDLGCDVYGFGREDAKKGLADLNPDGILISSGPGDPERVEGVRGIIETWMGKKPMLGVGLGYQLMGLVLGGETRQMIFGHHGVNHPVRCLKTGKLITTSQNHNYVLEFEDVKSVETTYVNLNDQTLEGFAQPELSMTGVQFYPETVDNHSDTDGIYKAFVRSLED</sequence>
<gene>
    <name evidence="8" type="primary">carA</name>
    <name evidence="8" type="ORF">H8696_06040</name>
</gene>
<dbReference type="RefSeq" id="WP_249315998.1">
    <property type="nucleotide sequence ID" value="NZ_JACRSR010000002.1"/>
</dbReference>
<comment type="pathway">
    <text evidence="1">Amino-acid biosynthesis; L-arginine biosynthesis; carbamoyl phosphate from bicarbonate: step 1/1.</text>
</comment>
<accession>A0A926D4G7</accession>
<dbReference type="SUPFAM" id="SSF52317">
    <property type="entry name" value="Class I glutamine amidotransferase-like"/>
    <property type="match status" value="1"/>
</dbReference>
<evidence type="ECO:0000313" key="9">
    <source>
        <dbReference type="Proteomes" id="UP000623172"/>
    </source>
</evidence>
<dbReference type="PANTHER" id="PTHR43418">
    <property type="entry name" value="MULTIFUNCTIONAL TRYPTOPHAN BIOSYNTHESIS PROTEIN-RELATED"/>
    <property type="match status" value="1"/>
</dbReference>
<reference evidence="8" key="1">
    <citation type="submission" date="2020-08" db="EMBL/GenBank/DDBJ databases">
        <title>Genome public.</title>
        <authorList>
            <person name="Liu C."/>
            <person name="Sun Q."/>
        </authorList>
    </citation>
    <scope>NUCLEOTIDE SEQUENCE</scope>
    <source>
        <strain evidence="8">NSJ-53</strain>
    </source>
</reference>
<dbReference type="NCBIfam" id="TIGR01368">
    <property type="entry name" value="CPSaseIIsmall"/>
    <property type="match status" value="1"/>
</dbReference>
<evidence type="ECO:0000256" key="3">
    <source>
        <dbReference type="ARBA" id="ARBA00012738"/>
    </source>
</evidence>
<name>A0A926D4G7_9FIRM</name>
<dbReference type="InterPro" id="IPR002474">
    <property type="entry name" value="CarbamoylP_synth_ssu_N"/>
</dbReference>
<keyword evidence="4" id="KW-0315">Glutamine amidotransferase</keyword>
<dbReference type="InterPro" id="IPR050472">
    <property type="entry name" value="Anth_synth/Amidotransfase"/>
</dbReference>
<dbReference type="NCBIfam" id="NF009475">
    <property type="entry name" value="PRK12838.1"/>
    <property type="match status" value="1"/>
</dbReference>
<dbReference type="PRINTS" id="PR00099">
    <property type="entry name" value="CPSGATASE"/>
</dbReference>
<dbReference type="Pfam" id="PF00117">
    <property type="entry name" value="GATase"/>
    <property type="match status" value="1"/>
</dbReference>
<dbReference type="AlphaFoldDB" id="A0A926D4G7"/>
<dbReference type="Proteomes" id="UP000623172">
    <property type="component" value="Unassembled WGS sequence"/>
</dbReference>
<evidence type="ECO:0000256" key="6">
    <source>
        <dbReference type="ARBA" id="ARBA00048816"/>
    </source>
</evidence>
<evidence type="ECO:0000256" key="1">
    <source>
        <dbReference type="ARBA" id="ARBA00005077"/>
    </source>
</evidence>
<evidence type="ECO:0000256" key="2">
    <source>
        <dbReference type="ARBA" id="ARBA00007800"/>
    </source>
</evidence>
<dbReference type="Gene3D" id="3.40.50.880">
    <property type="match status" value="1"/>
</dbReference>